<dbReference type="Proteomes" id="UP000075243">
    <property type="component" value="Chromosome 7"/>
</dbReference>
<sequence length="73" mass="8570">MHKSNRIVMQTKKKASRMCLKYKETTEKTKKAKITSSHITKTTTSTLHHNKEETRYIIITKLCYSKSNDKHSN</sequence>
<organism evidence="1 2">
    <name type="scientific">Cajanus cajan</name>
    <name type="common">Pigeon pea</name>
    <name type="synonym">Cajanus indicus</name>
    <dbReference type="NCBI Taxonomy" id="3821"/>
    <lineage>
        <taxon>Eukaryota</taxon>
        <taxon>Viridiplantae</taxon>
        <taxon>Streptophyta</taxon>
        <taxon>Embryophyta</taxon>
        <taxon>Tracheophyta</taxon>
        <taxon>Spermatophyta</taxon>
        <taxon>Magnoliopsida</taxon>
        <taxon>eudicotyledons</taxon>
        <taxon>Gunneridae</taxon>
        <taxon>Pentapetalae</taxon>
        <taxon>rosids</taxon>
        <taxon>fabids</taxon>
        <taxon>Fabales</taxon>
        <taxon>Fabaceae</taxon>
        <taxon>Papilionoideae</taxon>
        <taxon>50 kb inversion clade</taxon>
        <taxon>NPAAA clade</taxon>
        <taxon>indigoferoid/millettioid clade</taxon>
        <taxon>Phaseoleae</taxon>
        <taxon>Cajanus</taxon>
    </lineage>
</organism>
<evidence type="ECO:0000313" key="1">
    <source>
        <dbReference type="EMBL" id="KYP64805.1"/>
    </source>
</evidence>
<proteinExistence type="predicted"/>
<dbReference type="EMBL" id="CM003609">
    <property type="protein sequence ID" value="KYP64805.1"/>
    <property type="molecule type" value="Genomic_DNA"/>
</dbReference>
<name>A0A151TCP9_CAJCA</name>
<keyword evidence="2" id="KW-1185">Reference proteome</keyword>
<gene>
    <name evidence="1" type="ORF">KK1_019413</name>
</gene>
<dbReference type="AlphaFoldDB" id="A0A151TCP9"/>
<accession>A0A151TCP9</accession>
<reference evidence="1 2" key="1">
    <citation type="journal article" date="2012" name="Nat. Biotechnol.">
        <title>Draft genome sequence of pigeonpea (Cajanus cajan), an orphan legume crop of resource-poor farmers.</title>
        <authorList>
            <person name="Varshney R.K."/>
            <person name="Chen W."/>
            <person name="Li Y."/>
            <person name="Bharti A.K."/>
            <person name="Saxena R.K."/>
            <person name="Schlueter J.A."/>
            <person name="Donoghue M.T."/>
            <person name="Azam S."/>
            <person name="Fan G."/>
            <person name="Whaley A.M."/>
            <person name="Farmer A.D."/>
            <person name="Sheridan J."/>
            <person name="Iwata A."/>
            <person name="Tuteja R."/>
            <person name="Penmetsa R.V."/>
            <person name="Wu W."/>
            <person name="Upadhyaya H.D."/>
            <person name="Yang S.P."/>
            <person name="Shah T."/>
            <person name="Saxena K.B."/>
            <person name="Michael T."/>
            <person name="McCombie W.R."/>
            <person name="Yang B."/>
            <person name="Zhang G."/>
            <person name="Yang H."/>
            <person name="Wang J."/>
            <person name="Spillane C."/>
            <person name="Cook D.R."/>
            <person name="May G.D."/>
            <person name="Xu X."/>
            <person name="Jackson S.A."/>
        </authorList>
    </citation>
    <scope>NUCLEOTIDE SEQUENCE [LARGE SCALE GENOMIC DNA]</scope>
    <source>
        <strain evidence="2">cv. Asha</strain>
    </source>
</reference>
<dbReference type="Gramene" id="C.cajan_18865.t">
    <property type="protein sequence ID" value="C.cajan_18865.t.cds1"/>
    <property type="gene ID" value="C.cajan_18865"/>
</dbReference>
<evidence type="ECO:0000313" key="2">
    <source>
        <dbReference type="Proteomes" id="UP000075243"/>
    </source>
</evidence>
<protein>
    <submittedName>
        <fullName evidence="1">Uncharacterized protein</fullName>
    </submittedName>
</protein>